<dbReference type="KEGG" id="lfc:LFE_0891"/>
<dbReference type="HOGENOM" id="CLU_158491_0_2_0"/>
<accession>I0IMU6</accession>
<proteinExistence type="inferred from homology"/>
<dbReference type="CDD" id="cd00427">
    <property type="entry name" value="Ribosomal_L29_HIP"/>
    <property type="match status" value="1"/>
</dbReference>
<dbReference type="EMBL" id="AP012342">
    <property type="protein sequence ID" value="BAM06595.1"/>
    <property type="molecule type" value="Genomic_DNA"/>
</dbReference>
<keyword evidence="3 5" id="KW-0687">Ribonucleoprotein</keyword>
<evidence type="ECO:0000256" key="3">
    <source>
        <dbReference type="ARBA" id="ARBA00023274"/>
    </source>
</evidence>
<sequence length="66" mass="7669">MKINALRELSHSDLNLKIADLKKELLMLRIQRVNGRLEQSHLLSSHKRTIARILTVLQEKRGEVNV</sequence>
<protein>
    <recommendedName>
        <fullName evidence="4 5">Large ribosomal subunit protein uL29</fullName>
    </recommendedName>
</protein>
<dbReference type="GO" id="GO:0006412">
    <property type="term" value="P:translation"/>
    <property type="evidence" value="ECO:0007669"/>
    <property type="project" value="UniProtKB-UniRule"/>
</dbReference>
<dbReference type="InterPro" id="IPR001854">
    <property type="entry name" value="Ribosomal_uL29"/>
</dbReference>
<dbReference type="AlphaFoldDB" id="I0IMU6"/>
<dbReference type="Proteomes" id="UP000007382">
    <property type="component" value="Chromosome"/>
</dbReference>
<reference evidence="7" key="2">
    <citation type="submission" date="2012-03" db="EMBL/GenBank/DDBJ databases">
        <title>The complete genome sequence of the pioneer microbe on fresh volcanic deposit, Leptospirillum ferrooxidans strain C2-3.</title>
        <authorList>
            <person name="Fujimura R."/>
            <person name="Sato Y."/>
            <person name="Nishizawa T."/>
            <person name="Nanba K."/>
            <person name="Oshima K."/>
            <person name="Hattori M."/>
            <person name="Kamijo T."/>
            <person name="Ohta H."/>
        </authorList>
    </citation>
    <scope>NUCLEOTIDE SEQUENCE [LARGE SCALE GENOMIC DNA]</scope>
    <source>
        <strain evidence="7">C2-3</strain>
    </source>
</reference>
<dbReference type="FunFam" id="1.10.287.310:FF:000001">
    <property type="entry name" value="50S ribosomal protein L29"/>
    <property type="match status" value="1"/>
</dbReference>
<keyword evidence="2 5" id="KW-0689">Ribosomal protein</keyword>
<name>I0IMU6_LEPFC</name>
<dbReference type="OrthoDB" id="9815158at2"/>
<dbReference type="SUPFAM" id="SSF46561">
    <property type="entry name" value="Ribosomal protein L29 (L29p)"/>
    <property type="match status" value="1"/>
</dbReference>
<dbReference type="PANTHER" id="PTHR10916:SF0">
    <property type="entry name" value="LARGE RIBOSOMAL SUBUNIT PROTEIN UL29C"/>
    <property type="match status" value="1"/>
</dbReference>
<dbReference type="Pfam" id="PF00831">
    <property type="entry name" value="Ribosomal_L29"/>
    <property type="match status" value="1"/>
</dbReference>
<organism evidence="6 7">
    <name type="scientific">Leptospirillum ferrooxidans (strain C2-3)</name>
    <dbReference type="NCBI Taxonomy" id="1162668"/>
    <lineage>
        <taxon>Bacteria</taxon>
        <taxon>Pseudomonadati</taxon>
        <taxon>Nitrospirota</taxon>
        <taxon>Nitrospiria</taxon>
        <taxon>Nitrospirales</taxon>
        <taxon>Nitrospiraceae</taxon>
        <taxon>Leptospirillum</taxon>
    </lineage>
</organism>
<dbReference type="GO" id="GO:0003735">
    <property type="term" value="F:structural constituent of ribosome"/>
    <property type="evidence" value="ECO:0007669"/>
    <property type="project" value="InterPro"/>
</dbReference>
<evidence type="ECO:0000256" key="5">
    <source>
        <dbReference type="HAMAP-Rule" id="MF_00374"/>
    </source>
</evidence>
<evidence type="ECO:0000313" key="7">
    <source>
        <dbReference type="Proteomes" id="UP000007382"/>
    </source>
</evidence>
<keyword evidence="7" id="KW-1185">Reference proteome</keyword>
<dbReference type="HAMAP" id="MF_00374">
    <property type="entry name" value="Ribosomal_uL29"/>
    <property type="match status" value="1"/>
</dbReference>
<evidence type="ECO:0000256" key="1">
    <source>
        <dbReference type="ARBA" id="ARBA00009254"/>
    </source>
</evidence>
<dbReference type="InterPro" id="IPR036049">
    <property type="entry name" value="Ribosomal_uL29_sf"/>
</dbReference>
<dbReference type="Gene3D" id="1.10.287.310">
    <property type="match status" value="1"/>
</dbReference>
<evidence type="ECO:0000256" key="2">
    <source>
        <dbReference type="ARBA" id="ARBA00022980"/>
    </source>
</evidence>
<comment type="similarity">
    <text evidence="1 5">Belongs to the universal ribosomal protein uL29 family.</text>
</comment>
<evidence type="ECO:0000313" key="6">
    <source>
        <dbReference type="EMBL" id="BAM06595.1"/>
    </source>
</evidence>
<evidence type="ECO:0000256" key="4">
    <source>
        <dbReference type="ARBA" id="ARBA00035204"/>
    </source>
</evidence>
<dbReference type="NCBIfam" id="TIGR00012">
    <property type="entry name" value="L29"/>
    <property type="match status" value="1"/>
</dbReference>
<dbReference type="GO" id="GO:0022625">
    <property type="term" value="C:cytosolic large ribosomal subunit"/>
    <property type="evidence" value="ECO:0007669"/>
    <property type="project" value="TreeGrafter"/>
</dbReference>
<reference evidence="6 7" key="1">
    <citation type="journal article" date="2012" name="J. Bacteriol.">
        <title>Complete Genome Sequence of Leptospirillum ferrooxidans Strain C2-3, Isolated from a Fresh Volcanic Ash Deposit on the Island of Miyake, Japan.</title>
        <authorList>
            <person name="Fujimura R."/>
            <person name="Sato Y."/>
            <person name="Nishizawa T."/>
            <person name="Oshima K."/>
            <person name="Kim S.-W."/>
            <person name="Hattori M."/>
            <person name="Kamijo T."/>
            <person name="Ohta H."/>
        </authorList>
    </citation>
    <scope>NUCLEOTIDE SEQUENCE [LARGE SCALE GENOMIC DNA]</scope>
    <source>
        <strain evidence="6 7">C2-3</strain>
    </source>
</reference>
<gene>
    <name evidence="5" type="primary">rpmC</name>
    <name evidence="6" type="ordered locus">LFE_0891</name>
</gene>
<dbReference type="InterPro" id="IPR050063">
    <property type="entry name" value="Ribosomal_protein_uL29"/>
</dbReference>
<dbReference type="RefSeq" id="WP_014449086.1">
    <property type="nucleotide sequence ID" value="NC_017094.1"/>
</dbReference>
<dbReference type="PANTHER" id="PTHR10916">
    <property type="entry name" value="60S RIBOSOMAL PROTEIN L35/50S RIBOSOMAL PROTEIN L29"/>
    <property type="match status" value="1"/>
</dbReference>
<dbReference type="STRING" id="1162668.LFE_0891"/>